<evidence type="ECO:0000313" key="2">
    <source>
        <dbReference type="EMBL" id="GJU01622.1"/>
    </source>
</evidence>
<sequence>MTRVNMFVDMDTELVKKSSKKAEEEMAQESSSKRAGEELEQEVEKKQKIDDDQEEAEMKKLIKVVPDEEEVALDAIPLSTKPLSLLIGRLLKKERSMLRDFDREDLETLWKLVKAKHGSTRPEEGYERVLWGNLRTMFEHNIEDTVWRNLLGNKVLIWKLFDSCGVHFVRFQDMHLFMLVEKRYPLTPATITDMLNKKLQTDHLNEIAAGTKVTTVGVKVTTAGRVYADREEIKDLSEKR</sequence>
<keyword evidence="3" id="KW-1185">Reference proteome</keyword>
<gene>
    <name evidence="2" type="ORF">Tco_1111960</name>
</gene>
<organism evidence="2 3">
    <name type="scientific">Tanacetum coccineum</name>
    <dbReference type="NCBI Taxonomy" id="301880"/>
    <lineage>
        <taxon>Eukaryota</taxon>
        <taxon>Viridiplantae</taxon>
        <taxon>Streptophyta</taxon>
        <taxon>Embryophyta</taxon>
        <taxon>Tracheophyta</taxon>
        <taxon>Spermatophyta</taxon>
        <taxon>Magnoliopsida</taxon>
        <taxon>eudicotyledons</taxon>
        <taxon>Gunneridae</taxon>
        <taxon>Pentapetalae</taxon>
        <taxon>asterids</taxon>
        <taxon>campanulids</taxon>
        <taxon>Asterales</taxon>
        <taxon>Asteraceae</taxon>
        <taxon>Asteroideae</taxon>
        <taxon>Anthemideae</taxon>
        <taxon>Anthemidinae</taxon>
        <taxon>Tanacetum</taxon>
    </lineage>
</organism>
<proteinExistence type="predicted"/>
<feature type="compositionally biased region" description="Basic and acidic residues" evidence="1">
    <location>
        <begin position="31"/>
        <end position="52"/>
    </location>
</feature>
<comment type="caution">
    <text evidence="2">The sequence shown here is derived from an EMBL/GenBank/DDBJ whole genome shotgun (WGS) entry which is preliminary data.</text>
</comment>
<reference evidence="2" key="2">
    <citation type="submission" date="2022-01" db="EMBL/GenBank/DDBJ databases">
        <authorList>
            <person name="Yamashiro T."/>
            <person name="Shiraishi A."/>
            <person name="Satake H."/>
            <person name="Nakayama K."/>
        </authorList>
    </citation>
    <scope>NUCLEOTIDE SEQUENCE</scope>
</reference>
<feature type="region of interest" description="Disordered" evidence="1">
    <location>
        <begin position="16"/>
        <end position="52"/>
    </location>
</feature>
<protein>
    <submittedName>
        <fullName evidence="2">Uncharacterized protein</fullName>
    </submittedName>
</protein>
<accession>A0ABQ5IQB9</accession>
<dbReference type="Proteomes" id="UP001151760">
    <property type="component" value="Unassembled WGS sequence"/>
</dbReference>
<evidence type="ECO:0000313" key="3">
    <source>
        <dbReference type="Proteomes" id="UP001151760"/>
    </source>
</evidence>
<evidence type="ECO:0000256" key="1">
    <source>
        <dbReference type="SAM" id="MobiDB-lite"/>
    </source>
</evidence>
<name>A0ABQ5IQB9_9ASTR</name>
<dbReference type="EMBL" id="BQNB010020981">
    <property type="protein sequence ID" value="GJU01622.1"/>
    <property type="molecule type" value="Genomic_DNA"/>
</dbReference>
<reference evidence="2" key="1">
    <citation type="journal article" date="2022" name="Int. J. Mol. Sci.">
        <title>Draft Genome of Tanacetum Coccineum: Genomic Comparison of Closely Related Tanacetum-Family Plants.</title>
        <authorList>
            <person name="Yamashiro T."/>
            <person name="Shiraishi A."/>
            <person name="Nakayama K."/>
            <person name="Satake H."/>
        </authorList>
    </citation>
    <scope>NUCLEOTIDE SEQUENCE</scope>
</reference>